<feature type="chain" id="PRO_5026847827" evidence="1">
    <location>
        <begin position="22"/>
        <end position="386"/>
    </location>
</feature>
<keyword evidence="1" id="KW-0732">Signal</keyword>
<dbReference type="AlphaFoldDB" id="A0A6L9LE95"/>
<name>A0A6L9LE95_9BACT</name>
<dbReference type="RefSeq" id="WP_163952997.1">
    <property type="nucleotide sequence ID" value="NZ_JAAFZH010000011.1"/>
</dbReference>
<dbReference type="InterPro" id="IPR001466">
    <property type="entry name" value="Beta-lactam-related"/>
</dbReference>
<dbReference type="InterPro" id="IPR050491">
    <property type="entry name" value="AmpC-like"/>
</dbReference>
<accession>A0A6L9LE95</accession>
<proteinExistence type="predicted"/>
<reference evidence="3 4" key="1">
    <citation type="submission" date="2020-02" db="EMBL/GenBank/DDBJ databases">
        <title>Draft genome sequence of two Spirosoma agri KCTC 52727 and Spirosoma terrae KCTC 52035.</title>
        <authorList>
            <person name="Rojas J."/>
            <person name="Ambika Manirajan B."/>
            <person name="Suarez C."/>
            <person name="Ratering S."/>
            <person name="Schnell S."/>
        </authorList>
    </citation>
    <scope>NUCLEOTIDE SEQUENCE [LARGE SCALE GENOMIC DNA]</scope>
    <source>
        <strain evidence="3 4">KCTC 52035</strain>
    </source>
</reference>
<evidence type="ECO:0000313" key="4">
    <source>
        <dbReference type="Proteomes" id="UP000474175"/>
    </source>
</evidence>
<dbReference type="PANTHER" id="PTHR46825">
    <property type="entry name" value="D-ALANYL-D-ALANINE-CARBOXYPEPTIDASE/ENDOPEPTIDASE AMPH"/>
    <property type="match status" value="1"/>
</dbReference>
<dbReference type="EMBL" id="JAAFZH010000011">
    <property type="protein sequence ID" value="NDU97501.1"/>
    <property type="molecule type" value="Genomic_DNA"/>
</dbReference>
<gene>
    <name evidence="3" type="ORF">GK108_21640</name>
</gene>
<evidence type="ECO:0000313" key="3">
    <source>
        <dbReference type="EMBL" id="NDU97501.1"/>
    </source>
</evidence>
<dbReference type="Pfam" id="PF00144">
    <property type="entry name" value="Beta-lactamase"/>
    <property type="match status" value="1"/>
</dbReference>
<sequence length="386" mass="42645">MNSFPARFCLLFFLFSHLVFSATAIGAPKKQNTDPPITGVHKQVDSYIKAKVQELAITGLAVAVVKGGKTIFQQGYGLANLEWQLPVTSHTSFQIASCSKLLASTLVMKAIYDKKLTLDDSISRFVDNSPASWQGMQLKHLLTHSSGIKSFQADPYLSINQFVDLLKDSSLAYPYGTNQHYVSFDYALVRFILEKVYQKPYEQILKEVITEPLGMSDGGYDMEKLNGRLLETKLVSRKATTYYGPTNQKIGYKGIYPSYMYAAGGYFASVNDMASWAIGLDKGILFPPTFLDTMLLGQDSIKNKLSDFNRVGWIVSATTNKIQYVGHPGGPALGEILRFPKEGYTVIVLSNDGELLPNLALAVAGYYIKGLTDKPAITKFKRTGSL</sequence>
<evidence type="ECO:0000256" key="1">
    <source>
        <dbReference type="SAM" id="SignalP"/>
    </source>
</evidence>
<feature type="signal peptide" evidence="1">
    <location>
        <begin position="1"/>
        <end position="21"/>
    </location>
</feature>
<keyword evidence="4" id="KW-1185">Reference proteome</keyword>
<protein>
    <submittedName>
        <fullName evidence="3">Beta-lactamase family protein</fullName>
    </submittedName>
</protein>
<organism evidence="3 4">
    <name type="scientific">Spirosoma terrae</name>
    <dbReference type="NCBI Taxonomy" id="1968276"/>
    <lineage>
        <taxon>Bacteria</taxon>
        <taxon>Pseudomonadati</taxon>
        <taxon>Bacteroidota</taxon>
        <taxon>Cytophagia</taxon>
        <taxon>Cytophagales</taxon>
        <taxon>Cytophagaceae</taxon>
        <taxon>Spirosoma</taxon>
    </lineage>
</organism>
<evidence type="ECO:0000259" key="2">
    <source>
        <dbReference type="Pfam" id="PF00144"/>
    </source>
</evidence>
<dbReference type="SUPFAM" id="SSF56601">
    <property type="entry name" value="beta-lactamase/transpeptidase-like"/>
    <property type="match status" value="1"/>
</dbReference>
<dbReference type="Proteomes" id="UP000474175">
    <property type="component" value="Unassembled WGS sequence"/>
</dbReference>
<dbReference type="Gene3D" id="3.40.710.10">
    <property type="entry name" value="DD-peptidase/beta-lactamase superfamily"/>
    <property type="match status" value="1"/>
</dbReference>
<dbReference type="InterPro" id="IPR012338">
    <property type="entry name" value="Beta-lactam/transpept-like"/>
</dbReference>
<dbReference type="PANTHER" id="PTHR46825:SF9">
    <property type="entry name" value="BETA-LACTAMASE-RELATED DOMAIN-CONTAINING PROTEIN"/>
    <property type="match status" value="1"/>
</dbReference>
<feature type="domain" description="Beta-lactamase-related" evidence="2">
    <location>
        <begin position="44"/>
        <end position="354"/>
    </location>
</feature>
<comment type="caution">
    <text evidence="3">The sequence shown here is derived from an EMBL/GenBank/DDBJ whole genome shotgun (WGS) entry which is preliminary data.</text>
</comment>